<feature type="chain" id="PRO_5043595485" evidence="3">
    <location>
        <begin position="16"/>
        <end position="194"/>
    </location>
</feature>
<proteinExistence type="predicted"/>
<keyword evidence="2" id="KW-1133">Transmembrane helix</keyword>
<reference evidence="4 5" key="1">
    <citation type="submission" date="2024-04" db="EMBL/GenBank/DDBJ databases">
        <authorList>
            <person name="Waldvogel A.-M."/>
            <person name="Schoenle A."/>
        </authorList>
    </citation>
    <scope>NUCLEOTIDE SEQUENCE [LARGE SCALE GENOMIC DNA]</scope>
</reference>
<evidence type="ECO:0000256" key="2">
    <source>
        <dbReference type="SAM" id="Phobius"/>
    </source>
</evidence>
<dbReference type="Proteomes" id="UP001497482">
    <property type="component" value="Chromosome 2"/>
</dbReference>
<evidence type="ECO:0000313" key="5">
    <source>
        <dbReference type="Proteomes" id="UP001497482"/>
    </source>
</evidence>
<gene>
    <name evidence="4" type="ORF">KC01_LOCUS22044</name>
</gene>
<feature type="region of interest" description="Disordered" evidence="1">
    <location>
        <begin position="146"/>
        <end position="194"/>
    </location>
</feature>
<sequence length="194" mass="22286">MEIWLLLTAAAVVSSIEISLDQEQKSQTVSEGSSVSLLCRVWNKSSERSRVNCQNNSGWYCCHARDEIDFVPGKNSNWTELKVDINVLEITSQTGVTEQETKKPFFELRDWWLWIAVGSSGLVLLILLMCVYFVRRRQLKKREGWPIYANTGGSGQPSPRSRPTDSPPKTESPYENLQHPAWRYEHSRRLSPRT</sequence>
<feature type="signal peptide" evidence="3">
    <location>
        <begin position="1"/>
        <end position="15"/>
    </location>
</feature>
<dbReference type="AlphaFoldDB" id="A0AAV2KVX7"/>
<keyword evidence="2" id="KW-0472">Membrane</keyword>
<evidence type="ECO:0000256" key="1">
    <source>
        <dbReference type="SAM" id="MobiDB-lite"/>
    </source>
</evidence>
<dbReference type="EMBL" id="OZ035824">
    <property type="protein sequence ID" value="CAL1592848.1"/>
    <property type="molecule type" value="Genomic_DNA"/>
</dbReference>
<evidence type="ECO:0000256" key="3">
    <source>
        <dbReference type="SAM" id="SignalP"/>
    </source>
</evidence>
<evidence type="ECO:0000313" key="4">
    <source>
        <dbReference type="EMBL" id="CAL1592848.1"/>
    </source>
</evidence>
<keyword evidence="5" id="KW-1185">Reference proteome</keyword>
<keyword evidence="3" id="KW-0732">Signal</keyword>
<name>A0AAV2KVX7_KNICA</name>
<organism evidence="4 5">
    <name type="scientific">Knipowitschia caucasica</name>
    <name type="common">Caucasian dwarf goby</name>
    <name type="synonym">Pomatoschistus caucasicus</name>
    <dbReference type="NCBI Taxonomy" id="637954"/>
    <lineage>
        <taxon>Eukaryota</taxon>
        <taxon>Metazoa</taxon>
        <taxon>Chordata</taxon>
        <taxon>Craniata</taxon>
        <taxon>Vertebrata</taxon>
        <taxon>Euteleostomi</taxon>
        <taxon>Actinopterygii</taxon>
        <taxon>Neopterygii</taxon>
        <taxon>Teleostei</taxon>
        <taxon>Neoteleostei</taxon>
        <taxon>Acanthomorphata</taxon>
        <taxon>Gobiaria</taxon>
        <taxon>Gobiiformes</taxon>
        <taxon>Gobioidei</taxon>
        <taxon>Gobiidae</taxon>
        <taxon>Gobiinae</taxon>
        <taxon>Knipowitschia</taxon>
    </lineage>
</organism>
<keyword evidence="2" id="KW-0812">Transmembrane</keyword>
<feature type="transmembrane region" description="Helical" evidence="2">
    <location>
        <begin position="111"/>
        <end position="134"/>
    </location>
</feature>
<accession>A0AAV2KVX7</accession>
<protein>
    <submittedName>
        <fullName evidence="4">Uncharacterized protein</fullName>
    </submittedName>
</protein>